<dbReference type="Proteomes" id="UP000799772">
    <property type="component" value="Unassembled WGS sequence"/>
</dbReference>
<accession>A0A9P4I3V7</accession>
<dbReference type="InterPro" id="IPR007219">
    <property type="entry name" value="XnlR_reg_dom"/>
</dbReference>
<sequence length="688" mass="77231">MCQRFGEASCLELTHQLLDGDDDSDKHDRPSATYAIPGAGLTPSEVNASVHTGEAFPLSQLLKGLELPSTEVCDFLFNTFLDSVHWFMMVFHEPSFREVYEEILRSRTVRVGELKTVMMILIVLIMGARYASMTDTKETCVRDMDLERLWSSMLDHVKIHFFDVMDDAGIESVQLCILLGSFYMYSGRPNLSLAVLGAGIRCAQGLNLHKESSWGNIDPVTREVRKRIWWALYVFDRFACVAYGRPSSIRDSDCDTPKLCEMDDTNIQHPYFRSVSRIDQTPITVLTYQNRKFDLYEIGASILSEVYVPGRASFPAAIKRAIEINNKLVSWYDNLPPELRLDEHKTCTTQNLSDSDQKICKIFTLQALALQLAYDNIQIVLHRPFLRYNIRSFNKSQFVDGESDLATSTEQCFHSALRTCKIGIQHRKALLAARETHSGAYLAIQNFAAGMILCMIALSKAMPLHVEEAKQGVAYAISLQRLLAKNFAVSAQTVQVLERLLRLIFNQEMALMLENAHNGNHDNELGVPTMEALPQGTSTNPNGTNHSTSADQSNSHLRPDSSRTENPAQYLAESENRGVTNVEQDPATVRLGLNMEDAMSDPAQWEYLLHDGQIDQALHSIQEVIGNSTTPALRSTVHSRAPSEGLVSGDNYRVQAFNSSQTYAEIPIFDTGNPLTDGQYWIWNVNPL</sequence>
<dbReference type="EMBL" id="ML978145">
    <property type="protein sequence ID" value="KAF2092513.1"/>
    <property type="molecule type" value="Genomic_DNA"/>
</dbReference>
<name>A0A9P4I3V7_9PEZI</name>
<dbReference type="GO" id="GO:0006351">
    <property type="term" value="P:DNA-templated transcription"/>
    <property type="evidence" value="ECO:0007669"/>
    <property type="project" value="InterPro"/>
</dbReference>
<feature type="domain" description="Xylanolytic transcriptional activator regulatory" evidence="3">
    <location>
        <begin position="192"/>
        <end position="265"/>
    </location>
</feature>
<keyword evidence="5" id="KW-1185">Reference proteome</keyword>
<dbReference type="SMART" id="SM00906">
    <property type="entry name" value="Fungal_trans"/>
    <property type="match status" value="1"/>
</dbReference>
<evidence type="ECO:0000259" key="3">
    <source>
        <dbReference type="SMART" id="SM00906"/>
    </source>
</evidence>
<dbReference type="GO" id="GO:0008270">
    <property type="term" value="F:zinc ion binding"/>
    <property type="evidence" value="ECO:0007669"/>
    <property type="project" value="InterPro"/>
</dbReference>
<dbReference type="OrthoDB" id="3266505at2759"/>
<dbReference type="InterPro" id="IPR050987">
    <property type="entry name" value="AtrR-like"/>
</dbReference>
<dbReference type="GO" id="GO:0003700">
    <property type="term" value="F:DNA-binding transcription factor activity"/>
    <property type="evidence" value="ECO:0007669"/>
    <property type="project" value="InterPro"/>
</dbReference>
<dbReference type="GO" id="GO:0003677">
    <property type="term" value="F:DNA binding"/>
    <property type="evidence" value="ECO:0007669"/>
    <property type="project" value="InterPro"/>
</dbReference>
<comment type="caution">
    <text evidence="4">The sequence shown here is derived from an EMBL/GenBank/DDBJ whole genome shotgun (WGS) entry which is preliminary data.</text>
</comment>
<dbReference type="PANTHER" id="PTHR46910:SF17">
    <property type="entry name" value="SCFA-RELATED"/>
    <property type="match status" value="1"/>
</dbReference>
<keyword evidence="1" id="KW-0539">Nucleus</keyword>
<dbReference type="CDD" id="cd12148">
    <property type="entry name" value="fungal_TF_MHR"/>
    <property type="match status" value="1"/>
</dbReference>
<evidence type="ECO:0000256" key="1">
    <source>
        <dbReference type="ARBA" id="ARBA00023242"/>
    </source>
</evidence>
<gene>
    <name evidence="4" type="ORF">NA57DRAFT_82229</name>
</gene>
<feature type="compositionally biased region" description="Polar residues" evidence="2">
    <location>
        <begin position="535"/>
        <end position="556"/>
    </location>
</feature>
<dbReference type="AlphaFoldDB" id="A0A9P4I3V7"/>
<evidence type="ECO:0000313" key="4">
    <source>
        <dbReference type="EMBL" id="KAF2092513.1"/>
    </source>
</evidence>
<evidence type="ECO:0000313" key="5">
    <source>
        <dbReference type="Proteomes" id="UP000799772"/>
    </source>
</evidence>
<evidence type="ECO:0000256" key="2">
    <source>
        <dbReference type="SAM" id="MobiDB-lite"/>
    </source>
</evidence>
<dbReference type="Pfam" id="PF04082">
    <property type="entry name" value="Fungal_trans"/>
    <property type="match status" value="1"/>
</dbReference>
<dbReference type="PANTHER" id="PTHR46910">
    <property type="entry name" value="TRANSCRIPTION FACTOR PDR1"/>
    <property type="match status" value="1"/>
</dbReference>
<proteinExistence type="predicted"/>
<organism evidence="4 5">
    <name type="scientific">Rhizodiscina lignyota</name>
    <dbReference type="NCBI Taxonomy" id="1504668"/>
    <lineage>
        <taxon>Eukaryota</taxon>
        <taxon>Fungi</taxon>
        <taxon>Dikarya</taxon>
        <taxon>Ascomycota</taxon>
        <taxon>Pezizomycotina</taxon>
        <taxon>Dothideomycetes</taxon>
        <taxon>Pleosporomycetidae</taxon>
        <taxon>Aulographales</taxon>
        <taxon>Rhizodiscinaceae</taxon>
        <taxon>Rhizodiscina</taxon>
    </lineage>
</organism>
<feature type="region of interest" description="Disordered" evidence="2">
    <location>
        <begin position="522"/>
        <end position="567"/>
    </location>
</feature>
<reference evidence="4" key="1">
    <citation type="journal article" date="2020" name="Stud. Mycol.">
        <title>101 Dothideomycetes genomes: a test case for predicting lifestyles and emergence of pathogens.</title>
        <authorList>
            <person name="Haridas S."/>
            <person name="Albert R."/>
            <person name="Binder M."/>
            <person name="Bloem J."/>
            <person name="Labutti K."/>
            <person name="Salamov A."/>
            <person name="Andreopoulos B."/>
            <person name="Baker S."/>
            <person name="Barry K."/>
            <person name="Bills G."/>
            <person name="Bluhm B."/>
            <person name="Cannon C."/>
            <person name="Castanera R."/>
            <person name="Culley D."/>
            <person name="Daum C."/>
            <person name="Ezra D."/>
            <person name="Gonzalez J."/>
            <person name="Henrissat B."/>
            <person name="Kuo A."/>
            <person name="Liang C."/>
            <person name="Lipzen A."/>
            <person name="Lutzoni F."/>
            <person name="Magnuson J."/>
            <person name="Mondo S."/>
            <person name="Nolan M."/>
            <person name="Ohm R."/>
            <person name="Pangilinan J."/>
            <person name="Park H.-J."/>
            <person name="Ramirez L."/>
            <person name="Alfaro M."/>
            <person name="Sun H."/>
            <person name="Tritt A."/>
            <person name="Yoshinaga Y."/>
            <person name="Zwiers L.-H."/>
            <person name="Turgeon B."/>
            <person name="Goodwin S."/>
            <person name="Spatafora J."/>
            <person name="Crous P."/>
            <person name="Grigoriev I."/>
        </authorList>
    </citation>
    <scope>NUCLEOTIDE SEQUENCE</scope>
    <source>
        <strain evidence="4">CBS 133067</strain>
    </source>
</reference>
<protein>
    <recommendedName>
        <fullName evidence="3">Xylanolytic transcriptional activator regulatory domain-containing protein</fullName>
    </recommendedName>
</protein>